<name>A0A5B7DC16_PORTR</name>
<reference evidence="2 3" key="1">
    <citation type="submission" date="2019-05" db="EMBL/GenBank/DDBJ databases">
        <title>Another draft genome of Portunus trituberculatus and its Hox gene families provides insights of decapod evolution.</title>
        <authorList>
            <person name="Jeong J.-H."/>
            <person name="Song I."/>
            <person name="Kim S."/>
            <person name="Choi T."/>
            <person name="Kim D."/>
            <person name="Ryu S."/>
            <person name="Kim W."/>
        </authorList>
    </citation>
    <scope>NUCLEOTIDE SEQUENCE [LARGE SCALE GENOMIC DNA]</scope>
    <source>
        <tissue evidence="2">Muscle</tissue>
    </source>
</reference>
<evidence type="ECO:0000256" key="1">
    <source>
        <dbReference type="SAM" id="MobiDB-lite"/>
    </source>
</evidence>
<comment type="caution">
    <text evidence="2">The sequence shown here is derived from an EMBL/GenBank/DDBJ whole genome shotgun (WGS) entry which is preliminary data.</text>
</comment>
<gene>
    <name evidence="2" type="ORF">E2C01_011714</name>
</gene>
<keyword evidence="3" id="KW-1185">Reference proteome</keyword>
<organism evidence="2 3">
    <name type="scientific">Portunus trituberculatus</name>
    <name type="common">Swimming crab</name>
    <name type="synonym">Neptunus trituberculatus</name>
    <dbReference type="NCBI Taxonomy" id="210409"/>
    <lineage>
        <taxon>Eukaryota</taxon>
        <taxon>Metazoa</taxon>
        <taxon>Ecdysozoa</taxon>
        <taxon>Arthropoda</taxon>
        <taxon>Crustacea</taxon>
        <taxon>Multicrustacea</taxon>
        <taxon>Malacostraca</taxon>
        <taxon>Eumalacostraca</taxon>
        <taxon>Eucarida</taxon>
        <taxon>Decapoda</taxon>
        <taxon>Pleocyemata</taxon>
        <taxon>Brachyura</taxon>
        <taxon>Eubrachyura</taxon>
        <taxon>Portunoidea</taxon>
        <taxon>Portunidae</taxon>
        <taxon>Portuninae</taxon>
        <taxon>Portunus</taxon>
    </lineage>
</organism>
<dbReference type="Proteomes" id="UP000324222">
    <property type="component" value="Unassembled WGS sequence"/>
</dbReference>
<evidence type="ECO:0000313" key="2">
    <source>
        <dbReference type="EMBL" id="MPC18820.1"/>
    </source>
</evidence>
<feature type="region of interest" description="Disordered" evidence="1">
    <location>
        <begin position="18"/>
        <end position="38"/>
    </location>
</feature>
<dbReference type="EMBL" id="VSRR010000713">
    <property type="protein sequence ID" value="MPC18820.1"/>
    <property type="molecule type" value="Genomic_DNA"/>
</dbReference>
<accession>A0A5B7DC16</accession>
<protein>
    <submittedName>
        <fullName evidence="2">Uncharacterized protein</fullName>
    </submittedName>
</protein>
<sequence length="86" mass="9327">MSSLFVLSHLCSSDTWGAAPHPTDLQPHHLPPPEEPLCLQTRPQLQPLADPPGGVQGSATPSVPTMSGNFSHLYLVLKEEKCFEIL</sequence>
<proteinExistence type="predicted"/>
<evidence type="ECO:0000313" key="3">
    <source>
        <dbReference type="Proteomes" id="UP000324222"/>
    </source>
</evidence>
<dbReference type="AlphaFoldDB" id="A0A5B7DC16"/>